<dbReference type="PROSITE" id="PS51257">
    <property type="entry name" value="PROKAR_LIPOPROTEIN"/>
    <property type="match status" value="1"/>
</dbReference>
<dbReference type="Proteomes" id="UP000223749">
    <property type="component" value="Chromosome"/>
</dbReference>
<protein>
    <submittedName>
        <fullName evidence="1">Uncharacterized protein</fullName>
    </submittedName>
</protein>
<organism evidence="1 2">
    <name type="scientific">Pedobacter ginsengisoli</name>
    <dbReference type="NCBI Taxonomy" id="363852"/>
    <lineage>
        <taxon>Bacteria</taxon>
        <taxon>Pseudomonadati</taxon>
        <taxon>Bacteroidota</taxon>
        <taxon>Sphingobacteriia</taxon>
        <taxon>Sphingobacteriales</taxon>
        <taxon>Sphingobacteriaceae</taxon>
        <taxon>Pedobacter</taxon>
    </lineage>
</organism>
<sequence>MKCFKKTVRLLGVVMLIMLACFGIGLGGILPALPIMRAKHATEFIDTRDEDEVEEDMQNLS</sequence>
<dbReference type="EMBL" id="CP024091">
    <property type="protein sequence ID" value="ATP56777.1"/>
    <property type="molecule type" value="Genomic_DNA"/>
</dbReference>
<keyword evidence="2" id="KW-1185">Reference proteome</keyword>
<reference evidence="1 2" key="1">
    <citation type="submission" date="2017-10" db="EMBL/GenBank/DDBJ databases">
        <title>Whole genome of Pedobacter ginsengisoli T01R-27 isolated from tomato rhizosphere.</title>
        <authorList>
            <person name="Weon H.-Y."/>
            <person name="Lee S.A."/>
            <person name="Sang M.K."/>
            <person name="Song J."/>
        </authorList>
    </citation>
    <scope>NUCLEOTIDE SEQUENCE [LARGE SCALE GENOMIC DNA]</scope>
    <source>
        <strain evidence="1 2">T01R-27</strain>
    </source>
</reference>
<dbReference type="AlphaFoldDB" id="A0A2D1U5A2"/>
<dbReference type="KEGG" id="pgs:CPT03_09965"/>
<evidence type="ECO:0000313" key="2">
    <source>
        <dbReference type="Proteomes" id="UP000223749"/>
    </source>
</evidence>
<accession>A0A2D1U5A2</accession>
<name>A0A2D1U5A2_9SPHI</name>
<gene>
    <name evidence="1" type="ORF">CPT03_09965</name>
</gene>
<proteinExistence type="predicted"/>
<evidence type="ECO:0000313" key="1">
    <source>
        <dbReference type="EMBL" id="ATP56777.1"/>
    </source>
</evidence>